<dbReference type="InterPro" id="IPR041957">
    <property type="entry name" value="CT_Nitrate-R-NapA-like"/>
</dbReference>
<dbReference type="Pfam" id="PF04324">
    <property type="entry name" value="Fer2_BFD"/>
    <property type="match status" value="1"/>
</dbReference>
<dbReference type="Gene3D" id="1.10.10.1100">
    <property type="entry name" value="BFD-like [2Fe-2S]-binding domain"/>
    <property type="match status" value="1"/>
</dbReference>
<evidence type="ECO:0000256" key="3">
    <source>
        <dbReference type="ARBA" id="ARBA00001974"/>
    </source>
</evidence>
<keyword evidence="5" id="KW-0004">4Fe-4S</keyword>
<evidence type="ECO:0000313" key="17">
    <source>
        <dbReference type="EMBL" id="MBB4079154.1"/>
    </source>
</evidence>
<dbReference type="Gene3D" id="3.30.390.30">
    <property type="match status" value="1"/>
</dbReference>
<keyword evidence="14" id="KW-0534">Nitrate assimilation</keyword>
<evidence type="ECO:0000256" key="6">
    <source>
        <dbReference type="ARBA" id="ARBA00022505"/>
    </source>
</evidence>
<dbReference type="SUPFAM" id="SSF53706">
    <property type="entry name" value="Formate dehydrogenase/DMSO reductase, domains 1-3"/>
    <property type="match status" value="1"/>
</dbReference>
<keyword evidence="7" id="KW-0285">Flavoprotein</keyword>
<dbReference type="InterPro" id="IPR009010">
    <property type="entry name" value="Asp_de-COase-like_dom_sf"/>
</dbReference>
<comment type="caution">
    <text evidence="17">The sequence shown here is derived from an EMBL/GenBank/DDBJ whole genome shotgun (WGS) entry which is preliminary data.</text>
</comment>
<dbReference type="PANTHER" id="PTHR43105">
    <property type="entry name" value="RESPIRATORY NITRATE REDUCTASE"/>
    <property type="match status" value="1"/>
</dbReference>
<dbReference type="Proteomes" id="UP000576209">
    <property type="component" value="Unassembled WGS sequence"/>
</dbReference>
<evidence type="ECO:0000256" key="11">
    <source>
        <dbReference type="ARBA" id="ARBA00023002"/>
    </source>
</evidence>
<dbReference type="EC" id="1.7.7.2" evidence="17"/>
<dbReference type="GO" id="GO:0046872">
    <property type="term" value="F:metal ion binding"/>
    <property type="evidence" value="ECO:0007669"/>
    <property type="project" value="UniProtKB-KW"/>
</dbReference>
<dbReference type="Gene3D" id="3.50.50.60">
    <property type="entry name" value="FAD/NAD(P)-binding domain"/>
    <property type="match status" value="2"/>
</dbReference>
<comment type="similarity">
    <text evidence="4">Belongs to the prokaryotic molybdopterin-containing oxidoreductase family. NasA/NapA/NarB subfamily.</text>
</comment>
<evidence type="ECO:0000256" key="15">
    <source>
        <dbReference type="ARBA" id="ARBA00034078"/>
    </source>
</evidence>
<dbReference type="SUPFAM" id="SSF51905">
    <property type="entry name" value="FAD/NAD(P)-binding domain"/>
    <property type="match status" value="2"/>
</dbReference>
<dbReference type="Pfam" id="PF07992">
    <property type="entry name" value="Pyr_redox_2"/>
    <property type="match status" value="1"/>
</dbReference>
<dbReference type="GO" id="GO:0045333">
    <property type="term" value="P:cellular respiration"/>
    <property type="evidence" value="ECO:0007669"/>
    <property type="project" value="UniProtKB-ARBA"/>
</dbReference>
<protein>
    <submittedName>
        <fullName evidence="17">Ferredoxin-nitrate reductase</fullName>
        <ecNumber evidence="17">1.7.7.2</ecNumber>
    </submittedName>
</protein>
<evidence type="ECO:0000256" key="2">
    <source>
        <dbReference type="ARBA" id="ARBA00001966"/>
    </source>
</evidence>
<name>A0A840E0U8_9BACT</name>
<dbReference type="Gene3D" id="2.20.25.90">
    <property type="entry name" value="ADC-like domains"/>
    <property type="match status" value="1"/>
</dbReference>
<dbReference type="GO" id="GO:0051539">
    <property type="term" value="F:4 iron, 4 sulfur cluster binding"/>
    <property type="evidence" value="ECO:0007669"/>
    <property type="project" value="UniProtKB-KW"/>
</dbReference>
<dbReference type="Gene3D" id="2.40.40.20">
    <property type="match status" value="1"/>
</dbReference>
<gene>
    <name evidence="17" type="ORF">GGR28_001774</name>
</gene>
<dbReference type="RefSeq" id="WP_183495414.1">
    <property type="nucleotide sequence ID" value="NZ_JACIFF010000004.1"/>
</dbReference>
<keyword evidence="12" id="KW-0408">Iron</keyword>
<dbReference type="PANTHER" id="PTHR43105:SF9">
    <property type="entry name" value="NADPH-FE(3+) OXIDOREDUCTASE SUBUNIT ALPHA"/>
    <property type="match status" value="1"/>
</dbReference>
<dbReference type="InterPro" id="IPR023753">
    <property type="entry name" value="FAD/NAD-binding_dom"/>
</dbReference>
<evidence type="ECO:0000256" key="5">
    <source>
        <dbReference type="ARBA" id="ARBA00022485"/>
    </source>
</evidence>
<proteinExistence type="inferred from homology"/>
<dbReference type="InterPro" id="IPR041575">
    <property type="entry name" value="Rubredoxin_C"/>
</dbReference>
<reference evidence="17 18" key="1">
    <citation type="submission" date="2020-08" db="EMBL/GenBank/DDBJ databases">
        <title>Genomic Encyclopedia of Type Strains, Phase IV (KMG-IV): sequencing the most valuable type-strain genomes for metagenomic binning, comparative biology and taxonomic classification.</title>
        <authorList>
            <person name="Goeker M."/>
        </authorList>
    </citation>
    <scope>NUCLEOTIDE SEQUENCE [LARGE SCALE GENOMIC DNA]</scope>
    <source>
        <strain evidence="17 18">DSM 105137</strain>
    </source>
</reference>
<evidence type="ECO:0000256" key="4">
    <source>
        <dbReference type="ARBA" id="ARBA00008747"/>
    </source>
</evidence>
<dbReference type="PROSITE" id="PS00551">
    <property type="entry name" value="MOLYBDOPTERIN_PROK_1"/>
    <property type="match status" value="1"/>
</dbReference>
<comment type="cofactor">
    <cofactor evidence="15">
        <name>[2Fe-2S] cluster</name>
        <dbReference type="ChEBI" id="CHEBI:190135"/>
    </cofactor>
</comment>
<dbReference type="InterPro" id="IPR027467">
    <property type="entry name" value="MopterinOxRdtase_cofactor_BS"/>
</dbReference>
<dbReference type="SMART" id="SM00926">
    <property type="entry name" value="Molybdop_Fe4S4"/>
    <property type="match status" value="1"/>
</dbReference>
<keyword evidence="18" id="KW-1185">Reference proteome</keyword>
<dbReference type="CDD" id="cd02791">
    <property type="entry name" value="MopB_CT_Nitrate-R-NapA-like"/>
    <property type="match status" value="1"/>
</dbReference>
<dbReference type="GO" id="GO:0042128">
    <property type="term" value="P:nitrate assimilation"/>
    <property type="evidence" value="ECO:0007669"/>
    <property type="project" value="UniProtKB-KW"/>
</dbReference>
<keyword evidence="8" id="KW-0001">2Fe-2S</keyword>
<comment type="cofactor">
    <cofactor evidence="2">
        <name>[4Fe-4S] cluster</name>
        <dbReference type="ChEBI" id="CHEBI:49883"/>
    </cofactor>
</comment>
<keyword evidence="13" id="KW-0411">Iron-sulfur</keyword>
<dbReference type="PRINTS" id="PR00411">
    <property type="entry name" value="PNDRDTASEI"/>
</dbReference>
<dbReference type="CDD" id="cd02754">
    <property type="entry name" value="MopB_Nitrate-R-NapA-like"/>
    <property type="match status" value="1"/>
</dbReference>
<sequence>MGTATEVKTTCSYCGVGCGIIARRDLHGRLTVEGDPDHPANQGQLCSKGRTLNYVVQDQSDRLLYPQLRLHRDHPLQRVSWEQAIDRAAAVFRSVIAEHGPDSVAFYISGQCLTEEYYLVNKLVKGYLGTNNIDTNSRLCMSSAVVAYTKMLGEDAVPVSYEDIDHTDCLLVAGANPAWCHPIIWRRVEARKAVYPDLKVIVVDPRRTDTCALADLHLQIVPGTDVLLYHAIARRLYDTDRMDLEFIRQHTEAGENYVRILKSLHLRSAAKTCGVTLEEIKLAADYIGDARAFLSMWAMGLNQSRVGVEKNGALINLHLLTGQIGKIGAGPFSLTGQPNAMGGREVGGMASLLAAHRVLSNPADREEIARFWGVDRIPAEPGLTATQLFDGLETGKVKAVWIICTNPSVSLPNALQADAALKRAKFVVVQDISNRSDTADYADLLLPAAGWLEKTGTMTNSDRRVSLLQPLVAPPGEARPDADIIIDFARRMGYSGFDYRDVSEVYDEYARLTAGTRIDVSGLSHDRLQREGTFQWPVPSPVHPGTPRLFTDHRFYTPTGRARFMSTISHADAPPVAPPDRPLILTTGRIRDQWHTMTRTGKVARLRKHIDLPYLEIHPLDAAAEKLENDQLAVVHSQRGEVRVKVRYTRDLRRGVVFLPMHWGKTLGSDLTRANNLTDDAVDPYSKQPNFKFCHVGVRAYQKPREHILVIGAGAAAYRFIARYRELNTRDRITVFSKETHAFYNRVLLPEYVTDHLSWEQLEKLREKERRRLDFDLQLETSIERIDRANRTLYTAAGEAHTYDRLIIATGSRPFVPRDVPLHLPGVFTMRRREDADGLSDYLQLGKQPREAHVLIVGGGLLGLELAAALQDIGVRITLVQRSNRLMERQLDPTASHLLAEDVGERGIQTYFRNEVDTIFRIPKGEAGGDAGAMRVTFKSGISLVCNAVVYAIGTRPNLEVGRTAGLKCGGGIQVDDRLTTSDPHIHAIGEVAEWRGKRFGITAAAEQQAQVLAAYLSGDLTAAYGGSVPMNILKFRDLDLCSLGEVSPPPDDPDYEEVIFRDLSRRYYKKCVVYQDRLVGAVLIGDKNEFAEYRALIEDRLELGDRREELLRSGSSREPLRGRVVCSCNNVGEGNLTNAIAKGCHGFDELVAQTGAGLGCGSCKPEVKTILDHQLQTT</sequence>
<evidence type="ECO:0000256" key="7">
    <source>
        <dbReference type="ARBA" id="ARBA00022630"/>
    </source>
</evidence>
<evidence type="ECO:0000259" key="16">
    <source>
        <dbReference type="PROSITE" id="PS51669"/>
    </source>
</evidence>
<accession>A0A840E0U8</accession>
<dbReference type="Pfam" id="PF01568">
    <property type="entry name" value="Molydop_binding"/>
    <property type="match status" value="1"/>
</dbReference>
<dbReference type="GO" id="GO:0051537">
    <property type="term" value="F:2 iron, 2 sulfur cluster binding"/>
    <property type="evidence" value="ECO:0007669"/>
    <property type="project" value="UniProtKB-KW"/>
</dbReference>
<evidence type="ECO:0000256" key="10">
    <source>
        <dbReference type="ARBA" id="ARBA00022827"/>
    </source>
</evidence>
<dbReference type="GO" id="GO:0016020">
    <property type="term" value="C:membrane"/>
    <property type="evidence" value="ECO:0007669"/>
    <property type="project" value="TreeGrafter"/>
</dbReference>
<dbReference type="FunFam" id="1.10.10.1100:FF:000002">
    <property type="entry name" value="Nitrite reductase large subunit"/>
    <property type="match status" value="1"/>
</dbReference>
<evidence type="ECO:0000256" key="12">
    <source>
        <dbReference type="ARBA" id="ARBA00023004"/>
    </source>
</evidence>
<dbReference type="InterPro" id="IPR016156">
    <property type="entry name" value="FAD/NAD-linked_Rdtase_dimer_sf"/>
</dbReference>
<dbReference type="Pfam" id="PF18267">
    <property type="entry name" value="Rubredoxin_C"/>
    <property type="match status" value="1"/>
</dbReference>
<dbReference type="Pfam" id="PF04879">
    <property type="entry name" value="Molybdop_Fe4S4"/>
    <property type="match status" value="1"/>
</dbReference>
<evidence type="ECO:0000256" key="13">
    <source>
        <dbReference type="ARBA" id="ARBA00023014"/>
    </source>
</evidence>
<keyword evidence="6" id="KW-0500">Molybdenum</keyword>
<dbReference type="GO" id="GO:0047889">
    <property type="term" value="F:ferredoxin-nitrate reductase activity"/>
    <property type="evidence" value="ECO:0007669"/>
    <property type="project" value="UniProtKB-EC"/>
</dbReference>
<organism evidence="17 18">
    <name type="scientific">Neolewinella aquimaris</name>
    <dbReference type="NCBI Taxonomy" id="1835722"/>
    <lineage>
        <taxon>Bacteria</taxon>
        <taxon>Pseudomonadati</taxon>
        <taxon>Bacteroidota</taxon>
        <taxon>Saprospiria</taxon>
        <taxon>Saprospirales</taxon>
        <taxon>Lewinellaceae</taxon>
        <taxon>Neolewinella</taxon>
    </lineage>
</organism>
<evidence type="ECO:0000256" key="9">
    <source>
        <dbReference type="ARBA" id="ARBA00022723"/>
    </source>
</evidence>
<evidence type="ECO:0000256" key="1">
    <source>
        <dbReference type="ARBA" id="ARBA00001942"/>
    </source>
</evidence>
<dbReference type="AlphaFoldDB" id="A0A840E0U8"/>
<keyword evidence="9" id="KW-0479">Metal-binding</keyword>
<comment type="cofactor">
    <cofactor evidence="1">
        <name>Mo-bis(molybdopterin guanine dinucleotide)</name>
        <dbReference type="ChEBI" id="CHEBI:60539"/>
    </cofactor>
</comment>
<dbReference type="GO" id="GO:0043546">
    <property type="term" value="F:molybdopterin cofactor binding"/>
    <property type="evidence" value="ECO:0007669"/>
    <property type="project" value="InterPro"/>
</dbReference>
<evidence type="ECO:0000256" key="14">
    <source>
        <dbReference type="ARBA" id="ARBA00023063"/>
    </source>
</evidence>
<comment type="cofactor">
    <cofactor evidence="3">
        <name>FAD</name>
        <dbReference type="ChEBI" id="CHEBI:57692"/>
    </cofactor>
</comment>
<dbReference type="InterPro" id="IPR006963">
    <property type="entry name" value="Mopterin_OxRdtase_4Fe-4S_dom"/>
</dbReference>
<evidence type="ECO:0000256" key="8">
    <source>
        <dbReference type="ARBA" id="ARBA00022714"/>
    </source>
</evidence>
<dbReference type="InterPro" id="IPR007419">
    <property type="entry name" value="BFD-like_2Fe2S-bd_dom"/>
</dbReference>
<feature type="domain" description="4Fe-4S Mo/W bis-MGD-type" evidence="16">
    <location>
        <begin position="4"/>
        <end position="60"/>
    </location>
</feature>
<dbReference type="PROSITE" id="PS51669">
    <property type="entry name" value="4FE4S_MOW_BIS_MGD"/>
    <property type="match status" value="1"/>
</dbReference>
<dbReference type="InterPro" id="IPR006656">
    <property type="entry name" value="Mopterin_OxRdtase"/>
</dbReference>
<dbReference type="InterPro" id="IPR006657">
    <property type="entry name" value="MoPterin_dinucl-bd_dom"/>
</dbReference>
<dbReference type="PRINTS" id="PR00368">
    <property type="entry name" value="FADPNR"/>
</dbReference>
<dbReference type="Pfam" id="PF00384">
    <property type="entry name" value="Molybdopterin"/>
    <property type="match status" value="1"/>
</dbReference>
<dbReference type="SUPFAM" id="SSF50692">
    <property type="entry name" value="ADC-like"/>
    <property type="match status" value="1"/>
</dbReference>
<dbReference type="Gene3D" id="3.40.228.10">
    <property type="entry name" value="Dimethylsulfoxide Reductase, domain 2"/>
    <property type="match status" value="1"/>
</dbReference>
<dbReference type="InterPro" id="IPR050123">
    <property type="entry name" value="Prok_molybdopt-oxidoreductase"/>
</dbReference>
<dbReference type="InterPro" id="IPR036188">
    <property type="entry name" value="FAD/NAD-bd_sf"/>
</dbReference>
<keyword evidence="11 17" id="KW-0560">Oxidoreductase</keyword>
<dbReference type="EMBL" id="JACIFF010000004">
    <property type="protein sequence ID" value="MBB4079154.1"/>
    <property type="molecule type" value="Genomic_DNA"/>
</dbReference>
<keyword evidence="10" id="KW-0274">FAD</keyword>
<evidence type="ECO:0000313" key="18">
    <source>
        <dbReference type="Proteomes" id="UP000576209"/>
    </source>
</evidence>
<dbReference type="Gene3D" id="3.40.50.740">
    <property type="match status" value="1"/>
</dbReference>
<dbReference type="InterPro" id="IPR041854">
    <property type="entry name" value="BFD-like_2Fe2S-bd_dom_sf"/>
</dbReference>